<dbReference type="AlphaFoldDB" id="A0A9N9CB37"/>
<name>A0A9N9CB37_9GLOM</name>
<accession>A0A9N9CB37</accession>
<dbReference type="OrthoDB" id="2427034at2759"/>
<keyword evidence="2" id="KW-1185">Reference proteome</keyword>
<dbReference type="Proteomes" id="UP000789405">
    <property type="component" value="Unassembled WGS sequence"/>
</dbReference>
<protein>
    <submittedName>
        <fullName evidence="1">394_t:CDS:1</fullName>
    </submittedName>
</protein>
<dbReference type="EMBL" id="CAJVPY010003630">
    <property type="protein sequence ID" value="CAG8597042.1"/>
    <property type="molecule type" value="Genomic_DNA"/>
</dbReference>
<reference evidence="1" key="1">
    <citation type="submission" date="2021-06" db="EMBL/GenBank/DDBJ databases">
        <authorList>
            <person name="Kallberg Y."/>
            <person name="Tangrot J."/>
            <person name="Rosling A."/>
        </authorList>
    </citation>
    <scope>NUCLEOTIDE SEQUENCE</scope>
    <source>
        <strain evidence="1">MA453B</strain>
    </source>
</reference>
<gene>
    <name evidence="1" type="ORF">DERYTH_LOCUS7449</name>
</gene>
<sequence>MINILASIERITYRISGANYLTFSIIYLYIKILKQSFAPWPNQEETKQLYLDLIYSKLSDNSTDNSSSLISDDDNNQVVGPVIKNLSAVNPNGLLQKVCVAIFLSLDELWAISSDVVLIASILDPWFKTFQ</sequence>
<evidence type="ECO:0000313" key="2">
    <source>
        <dbReference type="Proteomes" id="UP000789405"/>
    </source>
</evidence>
<evidence type="ECO:0000313" key="1">
    <source>
        <dbReference type="EMBL" id="CAG8597042.1"/>
    </source>
</evidence>
<comment type="caution">
    <text evidence="1">The sequence shown here is derived from an EMBL/GenBank/DDBJ whole genome shotgun (WGS) entry which is preliminary data.</text>
</comment>
<organism evidence="1 2">
    <name type="scientific">Dentiscutata erythropus</name>
    <dbReference type="NCBI Taxonomy" id="1348616"/>
    <lineage>
        <taxon>Eukaryota</taxon>
        <taxon>Fungi</taxon>
        <taxon>Fungi incertae sedis</taxon>
        <taxon>Mucoromycota</taxon>
        <taxon>Glomeromycotina</taxon>
        <taxon>Glomeromycetes</taxon>
        <taxon>Diversisporales</taxon>
        <taxon>Gigasporaceae</taxon>
        <taxon>Dentiscutata</taxon>
    </lineage>
</organism>
<proteinExistence type="predicted"/>